<dbReference type="GO" id="GO:1990904">
    <property type="term" value="C:ribonucleoprotein complex"/>
    <property type="evidence" value="ECO:0007669"/>
    <property type="project" value="UniProtKB-KW"/>
</dbReference>
<dbReference type="PANTHER" id="PTHR12903">
    <property type="entry name" value="MITOCHONDRIAL RIBOSOMAL PROTEIN L24"/>
    <property type="match status" value="1"/>
</dbReference>
<dbReference type="GO" id="GO:0003735">
    <property type="term" value="F:structural constituent of ribosome"/>
    <property type="evidence" value="ECO:0007669"/>
    <property type="project" value="InterPro"/>
</dbReference>
<dbReference type="EMBL" id="JAKOGI010000410">
    <property type="protein sequence ID" value="KAJ8435487.1"/>
    <property type="molecule type" value="Genomic_DNA"/>
</dbReference>
<evidence type="ECO:0000256" key="3">
    <source>
        <dbReference type="ARBA" id="ARBA00023274"/>
    </source>
</evidence>
<dbReference type="SUPFAM" id="SSF50104">
    <property type="entry name" value="Translation proteins SH3-like domain"/>
    <property type="match status" value="1"/>
</dbReference>
<proteinExistence type="inferred from homology"/>
<dbReference type="OrthoDB" id="359154at2759"/>
<comment type="caution">
    <text evidence="6">The sequence shown here is derived from an EMBL/GenBank/DDBJ whole genome shotgun (WGS) entry which is preliminary data.</text>
</comment>
<accession>A0A9Q1K2J8</accession>
<evidence type="ECO:0000313" key="7">
    <source>
        <dbReference type="Proteomes" id="UP001153076"/>
    </source>
</evidence>
<dbReference type="InterPro" id="IPR005824">
    <property type="entry name" value="KOW"/>
</dbReference>
<protein>
    <recommendedName>
        <fullName evidence="5">KOW domain-containing protein</fullName>
    </recommendedName>
</protein>
<name>A0A9Q1K2J8_9CARY</name>
<dbReference type="InterPro" id="IPR057264">
    <property type="entry name" value="Ribosomal_uL24_C"/>
</dbReference>
<evidence type="ECO:0000256" key="4">
    <source>
        <dbReference type="RuleBase" id="RU003477"/>
    </source>
</evidence>
<sequence length="193" mass="21629">MAAMGALQTSFTSLSLTSNSFLGHRLFLSPPTLQIKRADQPSCLIVMKLKHWERKKCKPNSLPMLHKMHVKVGDTVKVISGSEKGKIGEITKIFKHNSTVIVKDTNLKTKHVKPKQKDEQGEIIKIEGPIHSSNVMLYSKEKEVTSRVGHMILEDGSKVRYLIKTGEIIDSPEKWKEVIKNKKEAETAVATTS</sequence>
<feature type="domain" description="KOW" evidence="5">
    <location>
        <begin position="69"/>
        <end position="96"/>
    </location>
</feature>
<evidence type="ECO:0000256" key="1">
    <source>
        <dbReference type="ARBA" id="ARBA00010618"/>
    </source>
</evidence>
<gene>
    <name evidence="6" type="ORF">Cgig2_033226</name>
</gene>
<dbReference type="AlphaFoldDB" id="A0A9Q1K2J8"/>
<keyword evidence="3 4" id="KW-0687">Ribonucleoprotein</keyword>
<dbReference type="Pfam" id="PF00467">
    <property type="entry name" value="KOW"/>
    <property type="match status" value="1"/>
</dbReference>
<organism evidence="6 7">
    <name type="scientific">Carnegiea gigantea</name>
    <dbReference type="NCBI Taxonomy" id="171969"/>
    <lineage>
        <taxon>Eukaryota</taxon>
        <taxon>Viridiplantae</taxon>
        <taxon>Streptophyta</taxon>
        <taxon>Embryophyta</taxon>
        <taxon>Tracheophyta</taxon>
        <taxon>Spermatophyta</taxon>
        <taxon>Magnoliopsida</taxon>
        <taxon>eudicotyledons</taxon>
        <taxon>Gunneridae</taxon>
        <taxon>Pentapetalae</taxon>
        <taxon>Caryophyllales</taxon>
        <taxon>Cactineae</taxon>
        <taxon>Cactaceae</taxon>
        <taxon>Cactoideae</taxon>
        <taxon>Echinocereeae</taxon>
        <taxon>Carnegiea</taxon>
    </lineage>
</organism>
<evidence type="ECO:0000256" key="2">
    <source>
        <dbReference type="ARBA" id="ARBA00022980"/>
    </source>
</evidence>
<dbReference type="Proteomes" id="UP001153076">
    <property type="component" value="Unassembled WGS sequence"/>
</dbReference>
<dbReference type="InterPro" id="IPR041988">
    <property type="entry name" value="Ribosomal_uL24_KOW"/>
</dbReference>
<dbReference type="GO" id="GO:0005840">
    <property type="term" value="C:ribosome"/>
    <property type="evidence" value="ECO:0007669"/>
    <property type="project" value="UniProtKB-KW"/>
</dbReference>
<dbReference type="HAMAP" id="MF_01326_B">
    <property type="entry name" value="Ribosomal_uL24_B"/>
    <property type="match status" value="1"/>
</dbReference>
<dbReference type="Gene3D" id="2.30.30.30">
    <property type="match status" value="1"/>
</dbReference>
<dbReference type="InterPro" id="IPR005825">
    <property type="entry name" value="Ribosomal_uL24_CS"/>
</dbReference>
<dbReference type="GO" id="GO:0003723">
    <property type="term" value="F:RNA binding"/>
    <property type="evidence" value="ECO:0007669"/>
    <property type="project" value="InterPro"/>
</dbReference>
<dbReference type="NCBIfam" id="TIGR01079">
    <property type="entry name" value="rplX_bact"/>
    <property type="match status" value="1"/>
</dbReference>
<reference evidence="6" key="1">
    <citation type="submission" date="2022-04" db="EMBL/GenBank/DDBJ databases">
        <title>Carnegiea gigantea Genome sequencing and assembly v2.</title>
        <authorList>
            <person name="Copetti D."/>
            <person name="Sanderson M.J."/>
            <person name="Burquez A."/>
            <person name="Wojciechowski M.F."/>
        </authorList>
    </citation>
    <scope>NUCLEOTIDE SEQUENCE</scope>
    <source>
        <strain evidence="6">SGP5-SGP5p</strain>
        <tissue evidence="6">Aerial part</tissue>
    </source>
</reference>
<evidence type="ECO:0000259" key="5">
    <source>
        <dbReference type="SMART" id="SM00739"/>
    </source>
</evidence>
<dbReference type="GO" id="GO:0006412">
    <property type="term" value="P:translation"/>
    <property type="evidence" value="ECO:0007669"/>
    <property type="project" value="InterPro"/>
</dbReference>
<dbReference type="InterPro" id="IPR008991">
    <property type="entry name" value="Translation_prot_SH3-like_sf"/>
</dbReference>
<dbReference type="SMART" id="SM00739">
    <property type="entry name" value="KOW"/>
    <property type="match status" value="1"/>
</dbReference>
<dbReference type="PROSITE" id="PS01108">
    <property type="entry name" value="RIBOSOMAL_L24"/>
    <property type="match status" value="1"/>
</dbReference>
<dbReference type="InterPro" id="IPR014722">
    <property type="entry name" value="Rib_uL2_dom2"/>
</dbReference>
<comment type="similarity">
    <text evidence="1 4">Belongs to the universal ribosomal protein uL24 family.</text>
</comment>
<dbReference type="InterPro" id="IPR003256">
    <property type="entry name" value="Ribosomal_uL24"/>
</dbReference>
<dbReference type="Pfam" id="PF17136">
    <property type="entry name" value="ribosomal_L24"/>
    <property type="match status" value="1"/>
</dbReference>
<keyword evidence="2 4" id="KW-0689">Ribosomal protein</keyword>
<keyword evidence="7" id="KW-1185">Reference proteome</keyword>
<dbReference type="CDD" id="cd06089">
    <property type="entry name" value="KOW_RPL26"/>
    <property type="match status" value="1"/>
</dbReference>
<evidence type="ECO:0000313" key="6">
    <source>
        <dbReference type="EMBL" id="KAJ8435487.1"/>
    </source>
</evidence>